<dbReference type="AlphaFoldDB" id="A0A7G2DB50"/>
<dbReference type="KEGG" id="tcq:TIRI35C_2066"/>
<dbReference type="Proteomes" id="UP000516304">
    <property type="component" value="Chromosome TIRI35C"/>
</dbReference>
<keyword evidence="2" id="KW-1185">Reference proteome</keyword>
<dbReference type="RefSeq" id="WP_188202774.1">
    <property type="nucleotide sequence ID" value="NZ_LR881183.1"/>
</dbReference>
<dbReference type="GeneID" id="58919816"/>
<accession>A0A7G2DB50</accession>
<dbReference type="EMBL" id="LR881183">
    <property type="protein sequence ID" value="CAD5245220.1"/>
    <property type="molecule type" value="Genomic_DNA"/>
</dbReference>
<sequence>MRRSNKKRLIPLALALVLALVGAALAVPTINMNIQSIGAGKSNIPNPVVSATFNWQVDSTDPDQLTQLDVTIDLSQASLNSGTLYIKFYKGDTYVGKISYDLSTTPINDGDTLSITAANLQSAVGASGTTLEELFDKFDTVAVVYVGPQQ</sequence>
<organism evidence="1 2">
    <name type="scientific">Thermococcus camini</name>
    <dbReference type="NCBI Taxonomy" id="2016373"/>
    <lineage>
        <taxon>Archaea</taxon>
        <taxon>Methanobacteriati</taxon>
        <taxon>Methanobacteriota</taxon>
        <taxon>Thermococci</taxon>
        <taxon>Thermococcales</taxon>
        <taxon>Thermococcaceae</taxon>
        <taxon>Thermococcus</taxon>
    </lineage>
</organism>
<evidence type="ECO:0000313" key="1">
    <source>
        <dbReference type="EMBL" id="CAD5245220.1"/>
    </source>
</evidence>
<name>A0A7G2DB50_9EURY</name>
<reference evidence="1 2" key="1">
    <citation type="submission" date="2020-09" db="EMBL/GenBank/DDBJ databases">
        <authorList>
            <person name="Courtine D."/>
        </authorList>
    </citation>
    <scope>NUCLEOTIDE SEQUENCE [LARGE SCALE GENOMIC DNA]</scope>
    <source>
        <strain evidence="1 2">IRI35c</strain>
    </source>
</reference>
<protein>
    <submittedName>
        <fullName evidence="1">Uncharacterized protein</fullName>
    </submittedName>
</protein>
<proteinExistence type="predicted"/>
<evidence type="ECO:0000313" key="2">
    <source>
        <dbReference type="Proteomes" id="UP000516304"/>
    </source>
</evidence>
<gene>
    <name evidence="1" type="ORF">TIRI35C_2066</name>
</gene>